<dbReference type="PANTHER" id="PTHR37563:SF2">
    <property type="entry name" value="PHYTANOYL-COA DIOXYGENASE FAMILY PROTEIN (AFU_ORTHOLOGUE AFUA_2G03330)"/>
    <property type="match status" value="1"/>
</dbReference>
<keyword evidence="3" id="KW-1185">Reference proteome</keyword>
<proteinExistence type="predicted"/>
<sequence length="313" mass="34960">MTSTLSSTPISIVPSASELKNGALGQRNLEIAIRALARDGLVVLEDMVDHAVLDRLNTKMVQDAYDLQARKDSPFNYNKGNIQQDPPMTEEWFSNEIFINPIVTQVTSTKLGPRPSLRFMSGNTALPPTKTSPPMSQPTHNDADFDHPSIPFALVVNVPLVTMTPENGSTEVWLGTHNDTTLADQEGEHGDRASGRIKKHLLDARREVRPPSQPVVKKGSIIIRDLRLWHGGKPNLSTEPRVMLAMIHFAPWYRNSMTVEFAQELSERLSSEKCGLDVAAQFIPNEQLLKNYLNRAYGNAYDFNQSDRIEGIF</sequence>
<dbReference type="InterPro" id="IPR051961">
    <property type="entry name" value="Fungal_Metabolite_Diox"/>
</dbReference>
<dbReference type="Proteomes" id="UP001056012">
    <property type="component" value="Chromosome 2"/>
</dbReference>
<dbReference type="AlphaFoldDB" id="A0A9Q8Z8E1"/>
<dbReference type="PANTHER" id="PTHR37563">
    <property type="entry name" value="PHYTANOYL-COA DIOXYGENASE FAMILY PROTEIN (AFU_ORTHOLOGUE AFUA_2G03330)"/>
    <property type="match status" value="1"/>
</dbReference>
<dbReference type="SUPFAM" id="SSF51197">
    <property type="entry name" value="Clavaminate synthase-like"/>
    <property type="match status" value="1"/>
</dbReference>
<dbReference type="OrthoDB" id="407832at2759"/>
<name>A0A9Q8Z8E1_CURCL</name>
<dbReference type="Pfam" id="PF05721">
    <property type="entry name" value="PhyH"/>
    <property type="match status" value="1"/>
</dbReference>
<dbReference type="InterPro" id="IPR008775">
    <property type="entry name" value="Phytyl_CoA_dOase-like"/>
</dbReference>
<evidence type="ECO:0000256" key="1">
    <source>
        <dbReference type="SAM" id="MobiDB-lite"/>
    </source>
</evidence>
<feature type="region of interest" description="Disordered" evidence="1">
    <location>
        <begin position="113"/>
        <end position="140"/>
    </location>
</feature>
<evidence type="ECO:0008006" key="4">
    <source>
        <dbReference type="Google" id="ProtNLM"/>
    </source>
</evidence>
<dbReference type="Gene3D" id="2.60.120.620">
    <property type="entry name" value="q2cbj1_9rhob like domain"/>
    <property type="match status" value="1"/>
</dbReference>
<dbReference type="EMBL" id="CP089275">
    <property type="protein sequence ID" value="USP76168.1"/>
    <property type="molecule type" value="Genomic_DNA"/>
</dbReference>
<evidence type="ECO:0000313" key="2">
    <source>
        <dbReference type="EMBL" id="USP76168.1"/>
    </source>
</evidence>
<accession>A0A9Q8Z8E1</accession>
<evidence type="ECO:0000313" key="3">
    <source>
        <dbReference type="Proteomes" id="UP001056012"/>
    </source>
</evidence>
<protein>
    <recommendedName>
        <fullName evidence="4">Phytanoyl-CoA dioxygenase family protein</fullName>
    </recommendedName>
</protein>
<organism evidence="2 3">
    <name type="scientific">Curvularia clavata</name>
    <dbReference type="NCBI Taxonomy" id="95742"/>
    <lineage>
        <taxon>Eukaryota</taxon>
        <taxon>Fungi</taxon>
        <taxon>Dikarya</taxon>
        <taxon>Ascomycota</taxon>
        <taxon>Pezizomycotina</taxon>
        <taxon>Dothideomycetes</taxon>
        <taxon>Pleosporomycetidae</taxon>
        <taxon>Pleosporales</taxon>
        <taxon>Pleosporineae</taxon>
        <taxon>Pleosporaceae</taxon>
        <taxon>Curvularia</taxon>
    </lineage>
</organism>
<dbReference type="VEuPathDB" id="FungiDB:yc1106_03442"/>
<reference evidence="2" key="1">
    <citation type="submission" date="2021-12" db="EMBL/GenBank/DDBJ databases">
        <title>Curvularia clavata genome.</title>
        <authorList>
            <person name="Cao Y."/>
        </authorList>
    </citation>
    <scope>NUCLEOTIDE SEQUENCE</scope>
    <source>
        <strain evidence="2">Yc1106</strain>
    </source>
</reference>
<gene>
    <name evidence="2" type="ORF">yc1106_03442</name>
</gene>